<feature type="region of interest" description="Disordered" evidence="1">
    <location>
        <begin position="1"/>
        <end position="21"/>
    </location>
</feature>
<dbReference type="Pfam" id="PF01661">
    <property type="entry name" value="Macro"/>
    <property type="match status" value="1"/>
</dbReference>
<dbReference type="Proteomes" id="UP000005238">
    <property type="component" value="Unassembled WGS sequence"/>
</dbReference>
<evidence type="ECO:0000256" key="1">
    <source>
        <dbReference type="SAM" id="MobiDB-lite"/>
    </source>
</evidence>
<keyword evidence="4" id="KW-1185">Reference proteome</keyword>
<dbReference type="VEuPathDB" id="FungiDB:KRP22_8325"/>
<dbReference type="SUPFAM" id="SSF52949">
    <property type="entry name" value="Macro domain-like"/>
    <property type="match status" value="1"/>
</dbReference>
<dbReference type="VEuPathDB" id="FungiDB:KRP23_13678"/>
<dbReference type="HOGENOM" id="CLU_1345539_0_0_1"/>
<dbReference type="EMBL" id="DS566095">
    <property type="status" value="NOT_ANNOTATED_CDS"/>
    <property type="molecule type" value="Genomic_DNA"/>
</dbReference>
<dbReference type="Gene3D" id="3.40.220.10">
    <property type="entry name" value="Leucine Aminopeptidase, subunit E, domain 1"/>
    <property type="match status" value="1"/>
</dbReference>
<reference evidence="3" key="2">
    <citation type="submission" date="2015-06" db="UniProtKB">
        <authorList>
            <consortium name="EnsemblProtists"/>
        </authorList>
    </citation>
    <scope>IDENTIFICATION</scope>
    <source>
        <strain evidence="3">Pr102</strain>
    </source>
</reference>
<evidence type="ECO:0000313" key="3">
    <source>
        <dbReference type="EnsemblProtists" id="Phyra96687"/>
    </source>
</evidence>
<feature type="compositionally biased region" description="Basic residues" evidence="1">
    <location>
        <begin position="1"/>
        <end position="10"/>
    </location>
</feature>
<name>H3HE20_PHYRM</name>
<evidence type="ECO:0000313" key="4">
    <source>
        <dbReference type="Proteomes" id="UP000005238"/>
    </source>
</evidence>
<evidence type="ECO:0000259" key="2">
    <source>
        <dbReference type="PROSITE" id="PS51154"/>
    </source>
</evidence>
<dbReference type="STRING" id="164328.H3HE20"/>
<dbReference type="PROSITE" id="PS51154">
    <property type="entry name" value="MACRO"/>
    <property type="match status" value="1"/>
</dbReference>
<dbReference type="InterPro" id="IPR043472">
    <property type="entry name" value="Macro_dom-like"/>
</dbReference>
<proteinExistence type="predicted"/>
<dbReference type="EnsemblProtists" id="Phyra96687">
    <property type="protein sequence ID" value="Phyra96687"/>
    <property type="gene ID" value="Phyra96687"/>
</dbReference>
<accession>H3HE20</accession>
<dbReference type="InterPro" id="IPR002589">
    <property type="entry name" value="Macro_dom"/>
</dbReference>
<feature type="domain" description="Macro" evidence="2">
    <location>
        <begin position="88"/>
        <end position="204"/>
    </location>
</feature>
<dbReference type="eggNOG" id="ENOG502SPE9">
    <property type="taxonomic scope" value="Eukaryota"/>
</dbReference>
<dbReference type="InParanoid" id="H3HE20"/>
<dbReference type="AlphaFoldDB" id="H3HE20"/>
<organism evidence="3 4">
    <name type="scientific">Phytophthora ramorum</name>
    <name type="common">Sudden oak death agent</name>
    <dbReference type="NCBI Taxonomy" id="164328"/>
    <lineage>
        <taxon>Eukaryota</taxon>
        <taxon>Sar</taxon>
        <taxon>Stramenopiles</taxon>
        <taxon>Oomycota</taxon>
        <taxon>Peronosporomycetes</taxon>
        <taxon>Peronosporales</taxon>
        <taxon>Peronosporaceae</taxon>
        <taxon>Phytophthora</taxon>
    </lineage>
</organism>
<sequence>MWSGRRRSAKTGRLSSAPDAASPSLSLAKTLLLRKELLDAFVVYIDADSLTALCKAMAQTHCHVDLAHFNVHRSVILRGGSFVLSDYLSLRSQLERFNRCVQVVEGDLGTVTAVGGQLVECLVFPTSYTYRNPHRGVAGRIHERAGPDLDQAVANIGTRYSAAAGSVKCTVGCGSGMRLLVHCVGPVADHPDSDEVLYKTYVLR</sequence>
<protein>
    <recommendedName>
        <fullName evidence="2">Macro domain-containing protein</fullName>
    </recommendedName>
</protein>
<reference evidence="4" key="1">
    <citation type="journal article" date="2006" name="Science">
        <title>Phytophthora genome sequences uncover evolutionary origins and mechanisms of pathogenesis.</title>
        <authorList>
            <person name="Tyler B.M."/>
            <person name="Tripathy S."/>
            <person name="Zhang X."/>
            <person name="Dehal P."/>
            <person name="Jiang R.H."/>
            <person name="Aerts A."/>
            <person name="Arredondo F.D."/>
            <person name="Baxter L."/>
            <person name="Bensasson D."/>
            <person name="Beynon J.L."/>
            <person name="Chapman J."/>
            <person name="Damasceno C.M."/>
            <person name="Dorrance A.E."/>
            <person name="Dou D."/>
            <person name="Dickerman A.W."/>
            <person name="Dubchak I.L."/>
            <person name="Garbelotto M."/>
            <person name="Gijzen M."/>
            <person name="Gordon S.G."/>
            <person name="Govers F."/>
            <person name="Grunwald N.J."/>
            <person name="Huang W."/>
            <person name="Ivors K.L."/>
            <person name="Jones R.W."/>
            <person name="Kamoun S."/>
            <person name="Krampis K."/>
            <person name="Lamour K.H."/>
            <person name="Lee M.K."/>
            <person name="McDonald W.H."/>
            <person name="Medina M."/>
            <person name="Meijer H.J."/>
            <person name="Nordberg E.K."/>
            <person name="Maclean D.J."/>
            <person name="Ospina-Giraldo M.D."/>
            <person name="Morris P.F."/>
            <person name="Phuntumart V."/>
            <person name="Putnam N.H."/>
            <person name="Rash S."/>
            <person name="Rose J.K."/>
            <person name="Sakihama Y."/>
            <person name="Salamov A.A."/>
            <person name="Savidor A."/>
            <person name="Scheuring C.F."/>
            <person name="Smith B.M."/>
            <person name="Sobral B.W."/>
            <person name="Terry A."/>
            <person name="Torto-Alalibo T.A."/>
            <person name="Win J."/>
            <person name="Xu Z."/>
            <person name="Zhang H."/>
            <person name="Grigoriev I.V."/>
            <person name="Rokhsar D.S."/>
            <person name="Boore J.L."/>
        </authorList>
    </citation>
    <scope>NUCLEOTIDE SEQUENCE [LARGE SCALE GENOMIC DNA]</scope>
    <source>
        <strain evidence="4">Pr102</strain>
    </source>
</reference>